<evidence type="ECO:0000256" key="10">
    <source>
        <dbReference type="SAM" id="MobiDB-lite"/>
    </source>
</evidence>
<organism evidence="11 12">
    <name type="scientific">Tribolium castaneum</name>
    <name type="common">Red flour beetle</name>
    <dbReference type="NCBI Taxonomy" id="7070"/>
    <lineage>
        <taxon>Eukaryota</taxon>
        <taxon>Metazoa</taxon>
        <taxon>Ecdysozoa</taxon>
        <taxon>Arthropoda</taxon>
        <taxon>Hexapoda</taxon>
        <taxon>Insecta</taxon>
        <taxon>Pterygota</taxon>
        <taxon>Neoptera</taxon>
        <taxon>Endopterygota</taxon>
        <taxon>Coleoptera</taxon>
        <taxon>Polyphaga</taxon>
        <taxon>Cucujiformia</taxon>
        <taxon>Tenebrionidae</taxon>
        <taxon>Tenebrionidae incertae sedis</taxon>
        <taxon>Tribolium</taxon>
    </lineage>
</organism>
<evidence type="ECO:0000256" key="8">
    <source>
        <dbReference type="ARBA" id="ARBA00023273"/>
    </source>
</evidence>
<reference evidence="11 12" key="2">
    <citation type="journal article" date="2010" name="Nucleic Acids Res.">
        <title>BeetleBase in 2010: revisions to provide comprehensive genomic information for Tribolium castaneum.</title>
        <authorList>
            <person name="Kim H.S."/>
            <person name="Murphy T."/>
            <person name="Xia J."/>
            <person name="Caragea D."/>
            <person name="Park Y."/>
            <person name="Beeman R.W."/>
            <person name="Lorenzen M.D."/>
            <person name="Butcher S."/>
            <person name="Manak J.R."/>
            <person name="Brown S.J."/>
        </authorList>
    </citation>
    <scope>GENOME REANNOTATION</scope>
    <source>
        <strain evidence="11 12">Georgia GA2</strain>
    </source>
</reference>
<keyword evidence="6" id="KW-0969">Cilium</keyword>
<keyword evidence="9" id="KW-0175">Coiled coil</keyword>
<evidence type="ECO:0000256" key="7">
    <source>
        <dbReference type="ARBA" id="ARBA00023212"/>
    </source>
</evidence>
<accession>D6WLL4</accession>
<dbReference type="AlphaFoldDB" id="D6WLL4"/>
<keyword evidence="12" id="KW-1185">Reference proteome</keyword>
<dbReference type="OMA" id="ACTQIEP"/>
<keyword evidence="5" id="KW-0282">Flagellum</keyword>
<reference evidence="11 12" key="1">
    <citation type="journal article" date="2008" name="Nature">
        <title>The genome of the model beetle and pest Tribolium castaneum.</title>
        <authorList>
            <consortium name="Tribolium Genome Sequencing Consortium"/>
            <person name="Richards S."/>
            <person name="Gibbs R.A."/>
            <person name="Weinstock G.M."/>
            <person name="Brown S.J."/>
            <person name="Denell R."/>
            <person name="Beeman R.W."/>
            <person name="Gibbs R."/>
            <person name="Beeman R.W."/>
            <person name="Brown S.J."/>
            <person name="Bucher G."/>
            <person name="Friedrich M."/>
            <person name="Grimmelikhuijzen C.J."/>
            <person name="Klingler M."/>
            <person name="Lorenzen M."/>
            <person name="Richards S."/>
            <person name="Roth S."/>
            <person name="Schroder R."/>
            <person name="Tautz D."/>
            <person name="Zdobnov E.M."/>
            <person name="Muzny D."/>
            <person name="Gibbs R.A."/>
            <person name="Weinstock G.M."/>
            <person name="Attaway T."/>
            <person name="Bell S."/>
            <person name="Buhay C.J."/>
            <person name="Chandrabose M.N."/>
            <person name="Chavez D."/>
            <person name="Clerk-Blankenburg K.P."/>
            <person name="Cree A."/>
            <person name="Dao M."/>
            <person name="Davis C."/>
            <person name="Chacko J."/>
            <person name="Dinh H."/>
            <person name="Dugan-Rocha S."/>
            <person name="Fowler G."/>
            <person name="Garner T.T."/>
            <person name="Garnes J."/>
            <person name="Gnirke A."/>
            <person name="Hawes A."/>
            <person name="Hernandez J."/>
            <person name="Hines S."/>
            <person name="Holder M."/>
            <person name="Hume J."/>
            <person name="Jhangiani S.N."/>
            <person name="Joshi V."/>
            <person name="Khan Z.M."/>
            <person name="Jackson L."/>
            <person name="Kovar C."/>
            <person name="Kowis A."/>
            <person name="Lee S."/>
            <person name="Lewis L.R."/>
            <person name="Margolis J."/>
            <person name="Morgan M."/>
            <person name="Nazareth L.V."/>
            <person name="Nguyen N."/>
            <person name="Okwuonu G."/>
            <person name="Parker D."/>
            <person name="Richards S."/>
            <person name="Ruiz S.J."/>
            <person name="Santibanez J."/>
            <person name="Savard J."/>
            <person name="Scherer S.E."/>
            <person name="Schneider B."/>
            <person name="Sodergren E."/>
            <person name="Tautz D."/>
            <person name="Vattahil S."/>
            <person name="Villasana D."/>
            <person name="White C.S."/>
            <person name="Wright R."/>
            <person name="Park Y."/>
            <person name="Beeman R.W."/>
            <person name="Lord J."/>
            <person name="Oppert B."/>
            <person name="Lorenzen M."/>
            <person name="Brown S."/>
            <person name="Wang L."/>
            <person name="Savard J."/>
            <person name="Tautz D."/>
            <person name="Richards S."/>
            <person name="Weinstock G."/>
            <person name="Gibbs R.A."/>
            <person name="Liu Y."/>
            <person name="Worley K."/>
            <person name="Weinstock G."/>
            <person name="Elsik C.G."/>
            <person name="Reese J.T."/>
            <person name="Elhaik E."/>
            <person name="Landan G."/>
            <person name="Graur D."/>
            <person name="Arensburger P."/>
            <person name="Atkinson P."/>
            <person name="Beeman R.W."/>
            <person name="Beidler J."/>
            <person name="Brown S.J."/>
            <person name="Demuth J.P."/>
            <person name="Drury D.W."/>
            <person name="Du Y.Z."/>
            <person name="Fujiwara H."/>
            <person name="Lorenzen M."/>
            <person name="Maselli V."/>
            <person name="Osanai M."/>
            <person name="Park Y."/>
            <person name="Robertson H.M."/>
            <person name="Tu Z."/>
            <person name="Wang J.J."/>
            <person name="Wang S."/>
            <person name="Richards S."/>
            <person name="Song H."/>
            <person name="Zhang L."/>
            <person name="Sodergren E."/>
            <person name="Werner D."/>
            <person name="Stanke M."/>
            <person name="Morgenstern B."/>
            <person name="Solovyev V."/>
            <person name="Kosarev P."/>
            <person name="Brown G."/>
            <person name="Chen H.C."/>
            <person name="Ermolaeva O."/>
            <person name="Hlavina W."/>
            <person name="Kapustin Y."/>
            <person name="Kiryutin B."/>
            <person name="Kitts P."/>
            <person name="Maglott D."/>
            <person name="Pruitt K."/>
            <person name="Sapojnikov V."/>
            <person name="Souvorov A."/>
            <person name="Mackey A.J."/>
            <person name="Waterhouse R.M."/>
            <person name="Wyder S."/>
            <person name="Zdobnov E.M."/>
            <person name="Zdobnov E.M."/>
            <person name="Wyder S."/>
            <person name="Kriventseva E.V."/>
            <person name="Kadowaki T."/>
            <person name="Bork P."/>
            <person name="Aranda M."/>
            <person name="Bao R."/>
            <person name="Beermann A."/>
            <person name="Berns N."/>
            <person name="Bolognesi R."/>
            <person name="Bonneton F."/>
            <person name="Bopp D."/>
            <person name="Brown S.J."/>
            <person name="Bucher G."/>
            <person name="Butts T."/>
            <person name="Chaumot A."/>
            <person name="Denell R.E."/>
            <person name="Ferrier D.E."/>
            <person name="Friedrich M."/>
            <person name="Gordon C.M."/>
            <person name="Jindra M."/>
            <person name="Klingler M."/>
            <person name="Lan Q."/>
            <person name="Lattorff H.M."/>
            <person name="Laudet V."/>
            <person name="von Levetsow C."/>
            <person name="Liu Z."/>
            <person name="Lutz R."/>
            <person name="Lynch J.A."/>
            <person name="da Fonseca R.N."/>
            <person name="Posnien N."/>
            <person name="Reuter R."/>
            <person name="Roth S."/>
            <person name="Savard J."/>
            <person name="Schinko J.B."/>
            <person name="Schmitt C."/>
            <person name="Schoppmeier M."/>
            <person name="Schroder R."/>
            <person name="Shippy T.D."/>
            <person name="Simonnet F."/>
            <person name="Marques-Souza H."/>
            <person name="Tautz D."/>
            <person name="Tomoyasu Y."/>
            <person name="Trauner J."/>
            <person name="Van der Zee M."/>
            <person name="Vervoort M."/>
            <person name="Wittkopp N."/>
            <person name="Wimmer E.A."/>
            <person name="Yang X."/>
            <person name="Jones A.K."/>
            <person name="Sattelle D.B."/>
            <person name="Ebert P.R."/>
            <person name="Nelson D."/>
            <person name="Scott J.G."/>
            <person name="Beeman R.W."/>
            <person name="Muthukrishnan S."/>
            <person name="Kramer K.J."/>
            <person name="Arakane Y."/>
            <person name="Beeman R.W."/>
            <person name="Zhu Q."/>
            <person name="Hogenkamp D."/>
            <person name="Dixit R."/>
            <person name="Oppert B."/>
            <person name="Jiang H."/>
            <person name="Zou Z."/>
            <person name="Marshall J."/>
            <person name="Elpidina E."/>
            <person name="Vinokurov K."/>
            <person name="Oppert C."/>
            <person name="Zou Z."/>
            <person name="Evans J."/>
            <person name="Lu Z."/>
            <person name="Zhao P."/>
            <person name="Sumathipala N."/>
            <person name="Altincicek B."/>
            <person name="Vilcinskas A."/>
            <person name="Williams M."/>
            <person name="Hultmark D."/>
            <person name="Hetru C."/>
            <person name="Jiang H."/>
            <person name="Grimmelikhuijzen C.J."/>
            <person name="Hauser F."/>
            <person name="Cazzamali G."/>
            <person name="Williamson M."/>
            <person name="Park Y."/>
            <person name="Li B."/>
            <person name="Tanaka Y."/>
            <person name="Predel R."/>
            <person name="Neupert S."/>
            <person name="Schachtner J."/>
            <person name="Verleyen P."/>
            <person name="Raible F."/>
            <person name="Bork P."/>
            <person name="Friedrich M."/>
            <person name="Walden K.K."/>
            <person name="Robertson H.M."/>
            <person name="Angeli S."/>
            <person name="Foret S."/>
            <person name="Bucher G."/>
            <person name="Schuetz S."/>
            <person name="Maleszka R."/>
            <person name="Wimmer E.A."/>
            <person name="Beeman R.W."/>
            <person name="Lorenzen M."/>
            <person name="Tomoyasu Y."/>
            <person name="Miller S.C."/>
            <person name="Grossmann D."/>
            <person name="Bucher G."/>
        </authorList>
    </citation>
    <scope>NUCLEOTIDE SEQUENCE [LARGE SCALE GENOMIC DNA]</scope>
    <source>
        <strain evidence="11 12">Georgia GA2</strain>
    </source>
</reference>
<gene>
    <name evidence="11" type="primary">AUGUSTUS-3.0.2_14371</name>
    <name evidence="11" type="ORF">TcasGA2_TC014371</name>
</gene>
<keyword evidence="3" id="KW-0963">Cytoplasm</keyword>
<keyword evidence="8" id="KW-0966">Cell projection</keyword>
<evidence type="ECO:0000256" key="1">
    <source>
        <dbReference type="ARBA" id="ARBA00004611"/>
    </source>
</evidence>
<dbReference type="HOGENOM" id="CLU_029153_0_0_1"/>
<dbReference type="Proteomes" id="UP000007266">
    <property type="component" value="Linkage group 5"/>
</dbReference>
<evidence type="ECO:0000256" key="6">
    <source>
        <dbReference type="ARBA" id="ARBA00023069"/>
    </source>
</evidence>
<dbReference type="GO" id="GO:0005929">
    <property type="term" value="C:cilium"/>
    <property type="evidence" value="ECO:0000318"/>
    <property type="project" value="GO_Central"/>
</dbReference>
<sequence>MPPVVSISSDEVDDDVAFKVLNQDNLPITIIGEAILKPFGRENQKQKPNGIVYPTRRIDTNLEENKQKTFTRSNGHINTTQDKNNYNLKKNFSNSHGNLTSATKIKPQEQVDTKFTKTLDAKLRKLQKESKSKNDNGRKPFVTTVKKGQFLEPPPEIATLIGIKVEEPKQKEIKKLYAYASEPRVLNRTPAKNVHKAKCEAAAKAAACVVAGVAGIQTDLDVNSNVNKRALDVPLPYSNLMFDRRICRGSNFAPTLSGHMGDGESAAARAAEARRRALARRKAKNQQVRAAQLRLGSPPPVPGRKHEPVQTELYLEEIFNNPPTSDICTQTELFLERPLSPYYVPAKVGIDAETQIYPGDLFDFDMEVQPILEVLVGKTVEQALIEVLEEEELAALREQQRKFLEVRSAETAEAQRLEERERRLAKEKDRRIAEFEDGYRLQKEMEERIAASVLMQGYISDLLPSVLEGLENEGFLMDSIKQDIDESFMPWLMKEVTHELKDIVSSRDVLTDIVREILENRAEIYKALNQTPRSPPSEEEEGPTQEDIVLADHLKLQEEISKKIAEEQ</sequence>
<evidence type="ECO:0000256" key="3">
    <source>
        <dbReference type="ARBA" id="ARBA00022490"/>
    </source>
</evidence>
<dbReference type="EMBL" id="KQ971343">
    <property type="protein sequence ID" value="EFA04128.2"/>
    <property type="molecule type" value="Genomic_DNA"/>
</dbReference>
<protein>
    <submittedName>
        <fullName evidence="11">Uncharacterized protein</fullName>
    </submittedName>
</protein>
<dbReference type="InParanoid" id="D6WLL4"/>
<feature type="region of interest" description="Disordered" evidence="10">
    <location>
        <begin position="528"/>
        <end position="547"/>
    </location>
</feature>
<dbReference type="STRING" id="7070.D6WLL4"/>
<proteinExistence type="inferred from homology"/>
<evidence type="ECO:0000256" key="5">
    <source>
        <dbReference type="ARBA" id="ARBA00022846"/>
    </source>
</evidence>
<dbReference type="PANTHER" id="PTHR21648:SF0">
    <property type="entry name" value="RADIAL SPOKE HEAD PROTEIN 3 HOMOLOG"/>
    <property type="match status" value="1"/>
</dbReference>
<dbReference type="InterPro" id="IPR009290">
    <property type="entry name" value="Radial_spoke_3"/>
</dbReference>
<evidence type="ECO:0000256" key="4">
    <source>
        <dbReference type="ARBA" id="ARBA00022553"/>
    </source>
</evidence>
<comment type="similarity">
    <text evidence="2">Belongs to the flagellar radial spoke RSP3 family.</text>
</comment>
<keyword evidence="7" id="KW-0206">Cytoskeleton</keyword>
<evidence type="ECO:0000313" key="11">
    <source>
        <dbReference type="EMBL" id="EFA04128.2"/>
    </source>
</evidence>
<comment type="subcellular location">
    <subcellularLocation>
        <location evidence="1">Cytoplasm</location>
        <location evidence="1">Cytoskeleton</location>
        <location evidence="1">Flagellum axoneme</location>
    </subcellularLocation>
</comment>
<evidence type="ECO:0000313" key="12">
    <source>
        <dbReference type="Proteomes" id="UP000007266"/>
    </source>
</evidence>
<dbReference type="Pfam" id="PF06098">
    <property type="entry name" value="Radial_spoke_3"/>
    <property type="match status" value="1"/>
</dbReference>
<evidence type="ECO:0000256" key="9">
    <source>
        <dbReference type="SAM" id="Coils"/>
    </source>
</evidence>
<keyword evidence="4" id="KW-0597">Phosphoprotein</keyword>
<evidence type="ECO:0000256" key="2">
    <source>
        <dbReference type="ARBA" id="ARBA00006737"/>
    </source>
</evidence>
<feature type="coiled-coil region" evidence="9">
    <location>
        <begin position="407"/>
        <end position="434"/>
    </location>
</feature>
<name>D6WLL4_TRICA</name>
<dbReference type="PANTHER" id="PTHR21648">
    <property type="entry name" value="FLAGELLAR RADIAL SPOKE PROTEIN 3"/>
    <property type="match status" value="1"/>
</dbReference>
<dbReference type="eggNOG" id="ENOG502QQSZ">
    <property type="taxonomic scope" value="Eukaryota"/>
</dbReference>